<dbReference type="RefSeq" id="WP_043702698.1">
    <property type="nucleotide sequence ID" value="NZ_CP083911.1"/>
</dbReference>
<organism evidence="2 3">
    <name type="scientific">Tepidimonas taiwanensis</name>
    <dbReference type="NCBI Taxonomy" id="307486"/>
    <lineage>
        <taxon>Bacteria</taxon>
        <taxon>Pseudomonadati</taxon>
        <taxon>Pseudomonadota</taxon>
        <taxon>Betaproteobacteria</taxon>
        <taxon>Burkholderiales</taxon>
        <taxon>Tepidimonas</taxon>
    </lineage>
</organism>
<dbReference type="STRING" id="307486.GCA_000807215_02714"/>
<dbReference type="NCBIfam" id="TIGR02584">
    <property type="entry name" value="cas_NE0113"/>
    <property type="match status" value="1"/>
</dbReference>
<dbReference type="InterPro" id="IPR013413">
    <property type="entry name" value="CRISPR-assoc_prot_NE0113"/>
</dbReference>
<gene>
    <name evidence="2" type="ORF">Ttaiw_02136</name>
</gene>
<dbReference type="AlphaFoldDB" id="A0A554X279"/>
<evidence type="ECO:0000313" key="3">
    <source>
        <dbReference type="Proteomes" id="UP000317763"/>
    </source>
</evidence>
<comment type="caution">
    <text evidence="2">The sequence shown here is derived from an EMBL/GenBank/DDBJ whole genome shotgun (WGS) entry which is preliminary data.</text>
</comment>
<dbReference type="OrthoDB" id="9805822at2"/>
<dbReference type="Pfam" id="PF09623">
    <property type="entry name" value="Cas_NE0113"/>
    <property type="match status" value="1"/>
</dbReference>
<proteinExistence type="predicted"/>
<evidence type="ECO:0000313" key="2">
    <source>
        <dbReference type="EMBL" id="TSE29913.1"/>
    </source>
</evidence>
<keyword evidence="3" id="KW-1185">Reference proteome</keyword>
<feature type="domain" description="CRISPR system ring nuclease SSO2081-like" evidence="1">
    <location>
        <begin position="18"/>
        <end position="228"/>
    </location>
</feature>
<accession>A0A554X279</accession>
<dbReference type="InterPro" id="IPR019092">
    <property type="entry name" value="SSO2081-like_dom"/>
</dbReference>
<protein>
    <submittedName>
        <fullName evidence="2">CRISPR-associated protein</fullName>
    </submittedName>
</protein>
<sequence length="377" mass="41414">MQPHEYPRRILAMAVGLTPQVVTETVYALALARKPAWVPTHIKLLTTAEGALRARLTLLDAESGQFRRMCEEYGLQGRIRFSEDDNTVITDGEGRAVQDIRTPSENALAADAITGFVRNLCADEQAAVHVSIAGGRKTMGYYMGYALSLFGREQDRLSHVLVNEPFEALPDFFYPPAKPRVLFVGASARPATTADARIELAEIPFVRLRYGVPGGWPSGEISFREAVQRAAAHMAPARLCFVPAQRTVIAAGVAVRLPPLLWAWYWTLARACVLRSGVDGMVRPDELDVSALLGAYRRVSGPGSDAPERLNRLLVRDGGIGEAFFREKNAKVNRLLERHLGVAAAQPYCIRSTGKRPYTRCGLTLAPMCVELEDAAR</sequence>
<reference evidence="2 3" key="1">
    <citation type="submission" date="2019-07" db="EMBL/GenBank/DDBJ databases">
        <title>Tepidimonas taiwanensis I1-1 draft genome.</title>
        <authorList>
            <person name="Da Costa M.S."/>
            <person name="Froufe H.J.C."/>
            <person name="Egas C."/>
            <person name="Albuquerque L."/>
        </authorList>
    </citation>
    <scope>NUCLEOTIDE SEQUENCE [LARGE SCALE GENOMIC DNA]</scope>
    <source>
        <strain evidence="2 3">I1-1</strain>
    </source>
</reference>
<evidence type="ECO:0000259" key="1">
    <source>
        <dbReference type="Pfam" id="PF09623"/>
    </source>
</evidence>
<dbReference type="Proteomes" id="UP000317763">
    <property type="component" value="Unassembled WGS sequence"/>
</dbReference>
<dbReference type="EMBL" id="VJOM01000028">
    <property type="protein sequence ID" value="TSE29913.1"/>
    <property type="molecule type" value="Genomic_DNA"/>
</dbReference>
<name>A0A554X279_9BURK</name>